<dbReference type="GO" id="GO:0006508">
    <property type="term" value="P:proteolysis"/>
    <property type="evidence" value="ECO:0007669"/>
    <property type="project" value="UniProtKB-KW"/>
</dbReference>
<name>A0A1Q3C4I8_CEPFO</name>
<dbReference type="InParanoid" id="A0A1Q3C4I8"/>
<reference evidence="9" key="1">
    <citation type="submission" date="2016-04" db="EMBL/GenBank/DDBJ databases">
        <title>Cephalotus genome sequencing.</title>
        <authorList>
            <person name="Fukushima K."/>
            <person name="Hasebe M."/>
            <person name="Fang X."/>
        </authorList>
    </citation>
    <scope>NUCLEOTIDE SEQUENCE [LARGE SCALE GENOMIC DNA]</scope>
    <source>
        <strain evidence="9">cv. St1</strain>
    </source>
</reference>
<dbReference type="InterPro" id="IPR032861">
    <property type="entry name" value="TAXi_N"/>
</dbReference>
<dbReference type="InterPro" id="IPR021109">
    <property type="entry name" value="Peptidase_aspartic_dom_sf"/>
</dbReference>
<dbReference type="PANTHER" id="PTHR47967">
    <property type="entry name" value="OS07G0603500 PROTEIN-RELATED"/>
    <property type="match status" value="1"/>
</dbReference>
<evidence type="ECO:0000259" key="7">
    <source>
        <dbReference type="PROSITE" id="PS51767"/>
    </source>
</evidence>
<evidence type="ECO:0000256" key="3">
    <source>
        <dbReference type="ARBA" id="ARBA00022750"/>
    </source>
</evidence>
<comment type="caution">
    <text evidence="8">The sequence shown here is derived from an EMBL/GenBank/DDBJ whole genome shotgun (WGS) entry which is preliminary data.</text>
</comment>
<dbReference type="STRING" id="3775.A0A1Q3C4I8"/>
<dbReference type="InterPro" id="IPR034161">
    <property type="entry name" value="Pepsin-like_plant"/>
</dbReference>
<keyword evidence="5" id="KW-0325">Glycoprotein</keyword>
<dbReference type="Pfam" id="PF14543">
    <property type="entry name" value="TAXi_N"/>
    <property type="match status" value="1"/>
</dbReference>
<organism evidence="8 9">
    <name type="scientific">Cephalotus follicularis</name>
    <name type="common">Albany pitcher plant</name>
    <dbReference type="NCBI Taxonomy" id="3775"/>
    <lineage>
        <taxon>Eukaryota</taxon>
        <taxon>Viridiplantae</taxon>
        <taxon>Streptophyta</taxon>
        <taxon>Embryophyta</taxon>
        <taxon>Tracheophyta</taxon>
        <taxon>Spermatophyta</taxon>
        <taxon>Magnoliopsida</taxon>
        <taxon>eudicotyledons</taxon>
        <taxon>Gunneridae</taxon>
        <taxon>Pentapetalae</taxon>
        <taxon>rosids</taxon>
        <taxon>fabids</taxon>
        <taxon>Oxalidales</taxon>
        <taxon>Cephalotaceae</taxon>
        <taxon>Cephalotus</taxon>
    </lineage>
</organism>
<dbReference type="InterPro" id="IPR051708">
    <property type="entry name" value="Plant_Aspart_Prot_A1"/>
</dbReference>
<gene>
    <name evidence="8" type="ORF">CFOL_v3_18473</name>
</gene>
<dbReference type="InterPro" id="IPR033121">
    <property type="entry name" value="PEPTIDASE_A1"/>
</dbReference>
<dbReference type="CDD" id="cd05476">
    <property type="entry name" value="pepsin_A_like_plant"/>
    <property type="match status" value="1"/>
</dbReference>
<keyword evidence="9" id="KW-1185">Reference proteome</keyword>
<keyword evidence="6" id="KW-0732">Signal</keyword>
<evidence type="ECO:0000256" key="6">
    <source>
        <dbReference type="SAM" id="SignalP"/>
    </source>
</evidence>
<dbReference type="PANTHER" id="PTHR47967:SF14">
    <property type="entry name" value="EUKARYOTIC ASPARTYL PROTEASE FAMILY PROTEIN"/>
    <property type="match status" value="1"/>
</dbReference>
<dbReference type="EMBL" id="BDDD01001296">
    <property type="protein sequence ID" value="GAV74993.1"/>
    <property type="molecule type" value="Genomic_DNA"/>
</dbReference>
<protein>
    <submittedName>
        <fullName evidence="8">Asp domain-containing protein</fullName>
    </submittedName>
</protein>
<keyword evidence="3" id="KW-0064">Aspartyl protease</keyword>
<dbReference type="OrthoDB" id="2747330at2759"/>
<keyword evidence="2" id="KW-0645">Protease</keyword>
<dbReference type="GO" id="GO:0005576">
    <property type="term" value="C:extracellular region"/>
    <property type="evidence" value="ECO:0007669"/>
    <property type="project" value="TreeGrafter"/>
</dbReference>
<dbReference type="InterPro" id="IPR032799">
    <property type="entry name" value="TAXi_C"/>
</dbReference>
<comment type="similarity">
    <text evidence="1">Belongs to the peptidase A1 family.</text>
</comment>
<dbReference type="Gene3D" id="2.40.70.10">
    <property type="entry name" value="Acid Proteases"/>
    <property type="match status" value="2"/>
</dbReference>
<feature type="domain" description="Peptidase A1" evidence="7">
    <location>
        <begin position="101"/>
        <end position="443"/>
    </location>
</feature>
<dbReference type="FunFam" id="2.40.70.10:FF:000095">
    <property type="entry name" value="Aspartyl protease family protein"/>
    <property type="match status" value="1"/>
</dbReference>
<keyword evidence="4" id="KW-0378">Hydrolase</keyword>
<dbReference type="GO" id="GO:0004190">
    <property type="term" value="F:aspartic-type endopeptidase activity"/>
    <property type="evidence" value="ECO:0007669"/>
    <property type="project" value="UniProtKB-KW"/>
</dbReference>
<evidence type="ECO:0000313" key="8">
    <source>
        <dbReference type="EMBL" id="GAV74993.1"/>
    </source>
</evidence>
<evidence type="ECO:0000256" key="4">
    <source>
        <dbReference type="ARBA" id="ARBA00022801"/>
    </source>
</evidence>
<dbReference type="Proteomes" id="UP000187406">
    <property type="component" value="Unassembled WGS sequence"/>
</dbReference>
<proteinExistence type="inferred from homology"/>
<dbReference type="AlphaFoldDB" id="A0A1Q3C4I8"/>
<feature type="chain" id="PRO_5012523993" evidence="6">
    <location>
        <begin position="29"/>
        <end position="452"/>
    </location>
</feature>
<dbReference type="FunFam" id="2.40.70.10:FF:000033">
    <property type="entry name" value="Aspartyl protease family protein"/>
    <property type="match status" value="1"/>
</dbReference>
<dbReference type="SUPFAM" id="SSF50630">
    <property type="entry name" value="Acid proteases"/>
    <property type="match status" value="1"/>
</dbReference>
<dbReference type="PROSITE" id="PS51767">
    <property type="entry name" value="PEPTIDASE_A1"/>
    <property type="match status" value="1"/>
</dbReference>
<evidence type="ECO:0000256" key="2">
    <source>
        <dbReference type="ARBA" id="ARBA00022670"/>
    </source>
</evidence>
<evidence type="ECO:0000256" key="1">
    <source>
        <dbReference type="ARBA" id="ARBA00007447"/>
    </source>
</evidence>
<evidence type="ECO:0000313" key="9">
    <source>
        <dbReference type="Proteomes" id="UP000187406"/>
    </source>
</evidence>
<feature type="signal peptide" evidence="6">
    <location>
        <begin position="1"/>
        <end position="28"/>
    </location>
</feature>
<evidence type="ECO:0000256" key="5">
    <source>
        <dbReference type="ARBA" id="ARBA00023180"/>
    </source>
</evidence>
<accession>A0A1Q3C4I8</accession>
<sequence>MAPAFAFVYSPFLALTTLTTLTTVITSAASTTPRGLVIELIHRDSKHSPYYNHNDNIYSRVKRAMKSSFARFAYLQETIRRSSTTKDFEATIFPSVDASLFFINFTMGQPPIPQFTVMDTGSSLLWVQCLPCIKCSQQFGPLFDPSKSATYAELPCYSQYCRYSPRGKCNFFNQCSYNQTYLNGAPSVGIIATEHMAFETSDEGSVVVPNVLFGCGHENGNFIDHQLTGVLGLGFGKTSLVTKLGTKFSYCIANIYDPSYSHSKLIIGNHARIEGDSTPLEVIYGNYYLTLESISVGGKMLDIDPNVFKMKIRGKSGVVIDSGSSGSWLVKDVFEALRHEVESLLDMMLIRYWYKSWTLCYRGTVSQDLLGFPAVTFHFAGGADLVLDSGSLFFQPWPHAFCMAIFPSLVQGDNVTGLNIIGIMAQQYYNVAYDIDGKKLSFERIDCELLDD</sequence>
<dbReference type="Pfam" id="PF14541">
    <property type="entry name" value="TAXi_C"/>
    <property type="match status" value="1"/>
</dbReference>